<comment type="caution">
    <text evidence="1">The sequence shown here is derived from an EMBL/GenBank/DDBJ whole genome shotgun (WGS) entry which is preliminary data.</text>
</comment>
<dbReference type="AlphaFoldDB" id="A0A8X8GMA1"/>
<dbReference type="RefSeq" id="WP_151957534.1">
    <property type="nucleotide sequence ID" value="NZ_BKVV01000059.1"/>
</dbReference>
<accession>A0A8X8GMA1</accession>
<protein>
    <submittedName>
        <fullName evidence="1">Uncharacterized protein</fullName>
    </submittedName>
</protein>
<name>A0A8X8GMA1_ACIGI</name>
<reference evidence="1" key="1">
    <citation type="submission" date="2021-07" db="EMBL/GenBank/DDBJ databases">
        <authorList>
            <person name="Fernandez M."/>
            <person name="Pereira P."/>
            <person name="Torres Tejerizo G.A."/>
            <person name="Gonzalez P."/>
            <person name="Agostini E."/>
        </authorList>
    </citation>
    <scope>NUCLEOTIDE SEQUENCE</scope>
    <source>
        <strain evidence="1">SFC 500-1A</strain>
    </source>
</reference>
<evidence type="ECO:0000313" key="1">
    <source>
        <dbReference type="EMBL" id="MCF0266134.1"/>
    </source>
</evidence>
<organism evidence="1 2">
    <name type="scientific">Acinetobacter guillouiae</name>
    <name type="common">Acinetobacter genomosp. 11</name>
    <dbReference type="NCBI Taxonomy" id="106649"/>
    <lineage>
        <taxon>Bacteria</taxon>
        <taxon>Pseudomonadati</taxon>
        <taxon>Pseudomonadota</taxon>
        <taxon>Gammaproteobacteria</taxon>
        <taxon>Moraxellales</taxon>
        <taxon>Moraxellaceae</taxon>
        <taxon>Acinetobacter</taxon>
    </lineage>
</organism>
<dbReference type="Proteomes" id="UP000887320">
    <property type="component" value="Unassembled WGS sequence"/>
</dbReference>
<sequence>MSQKIYSLLQHLIPELNAQEIPQDTKFYSFSEWLNQQHDFLHYIELKEYYDNGVEDDFYFNQHNIDTEQLQNEIEVAIAEVFDQYDEEDDEVSFDDQMDAMQQTEEIIFDKIKLVANQYQLSLLVIYRENPYWMLVPTQDEQQLNQIVDAFNDAFNDDGDLNMAVY</sequence>
<proteinExistence type="predicted"/>
<dbReference type="EMBL" id="JAHWXT010000006">
    <property type="protein sequence ID" value="MCF0266134.1"/>
    <property type="molecule type" value="Genomic_DNA"/>
</dbReference>
<gene>
    <name evidence="1" type="ORF">KW868_16925</name>
</gene>
<evidence type="ECO:0000313" key="2">
    <source>
        <dbReference type="Proteomes" id="UP000887320"/>
    </source>
</evidence>